<accession>A0ABM7Q5P3</accession>
<proteinExistence type="predicted"/>
<keyword evidence="2" id="KW-1185">Reference proteome</keyword>
<gene>
    <name evidence="1" type="ORF">LYSCAS_16360</name>
</gene>
<evidence type="ECO:0000313" key="2">
    <source>
        <dbReference type="Proteomes" id="UP000681317"/>
    </source>
</evidence>
<name>A0ABM7Q5P3_9GAMM</name>
<reference evidence="1 2" key="1">
    <citation type="submission" date="2021-03" db="EMBL/GenBank/DDBJ databases">
        <title>Complete Genome Sequences of Two Lysobacter Strains Isolated from Sea Water (Lysobacter caseinilyticus) and Soil (Lysobacter helvus) in South Korea.</title>
        <authorList>
            <person name="Watanabe Y."/>
            <person name="Arakawa K."/>
        </authorList>
    </citation>
    <scope>NUCLEOTIDE SEQUENCE [LARGE SCALE GENOMIC DNA]</scope>
    <source>
        <strain evidence="1 2">KVB24</strain>
    </source>
</reference>
<dbReference type="RefSeq" id="WP_213433415.1">
    <property type="nucleotide sequence ID" value="NZ_AP024545.1"/>
</dbReference>
<dbReference type="EMBL" id="AP024545">
    <property type="protein sequence ID" value="BCT92612.1"/>
    <property type="molecule type" value="Genomic_DNA"/>
</dbReference>
<organism evidence="1 2">
    <name type="scientific">Noviluteimonas caseinilytica</name>
    <dbReference type="NCBI Taxonomy" id="2675101"/>
    <lineage>
        <taxon>Bacteria</taxon>
        <taxon>Pseudomonadati</taxon>
        <taxon>Pseudomonadota</taxon>
        <taxon>Gammaproteobacteria</taxon>
        <taxon>Lysobacterales</taxon>
        <taxon>Lysobacteraceae</taxon>
        <taxon>Noviluteimonas</taxon>
    </lineage>
</organism>
<sequence length="483" mass="52567">MPAEFLEQLPKLIQPGRRVAQRLFDARKGRNRERAVLKELIRPVESSVSTPEGECSRMLCGDPASALAALLAEQASDAPVDIVAAVIDVPPVDVGDTGQDDAARRLSASIPVFELIRKLMGDTQPLFARFIDGESPTMRLVFEAFWSAIPLAADAVAPKLSATSPRSAVVFCSDDADWLANAVGACEGRWIACIASAAQAARFRRLLIARNAPAFSHEAVGAAPIEWARRHVGAGHLVAMHAALWAFGATPDVAAPEDRSTRGRARAPDHAIGFMDHARGRTLVWVDSPDRCTTEASLCRVLSRHARTEGCDRIVLLAWHVAPTLPQAIASRHAPAISLHTIRVLPRVNGGLVRIDPAGFKHVAAMPEATVTRHPAGAKDHEWLDVEWARGDEAPLDWSIDPDFTDDIFRGAWHAAREGAALPVRSVRLRVPWRNGARRVCLRITDASGRIADIVHVVRHAPDVHVHAPRARRPEPPRHEALC</sequence>
<evidence type="ECO:0000313" key="1">
    <source>
        <dbReference type="EMBL" id="BCT92612.1"/>
    </source>
</evidence>
<dbReference type="Proteomes" id="UP000681317">
    <property type="component" value="Chromosome"/>
</dbReference>
<protein>
    <submittedName>
        <fullName evidence="1">Uncharacterized protein</fullName>
    </submittedName>
</protein>